<evidence type="ECO:0000313" key="1">
    <source>
        <dbReference type="EMBL" id="REE02173.1"/>
    </source>
</evidence>
<evidence type="ECO:0008006" key="3">
    <source>
        <dbReference type="Google" id="ProtNLM"/>
    </source>
</evidence>
<dbReference type="InterPro" id="IPR021314">
    <property type="entry name" value="DUF2911"/>
</dbReference>
<dbReference type="PROSITE" id="PS51257">
    <property type="entry name" value="PROKAR_LIPOPROTEIN"/>
    <property type="match status" value="1"/>
</dbReference>
<proteinExistence type="predicted"/>
<gene>
    <name evidence="1" type="ORF">C7460_102197</name>
</gene>
<dbReference type="Pfam" id="PF11138">
    <property type="entry name" value="DUF2911"/>
    <property type="match status" value="1"/>
</dbReference>
<dbReference type="RefSeq" id="WP_115866704.1">
    <property type="nucleotide sequence ID" value="NZ_QREG01000002.1"/>
</dbReference>
<sequence length="173" mass="19814">MSKFRSHYFFIFLASILLLGIGCTRKPEKRPSPPASDTLAVNDALIHIQYSSPGVKERTIWGKLVPYGEIWRTGANKATYLATNTTITLAGNTLTPGKYAIFTIPTDTTWTLIFNREWDQWGAYNYDSSKDAFRTKVIPQQGTFTERMTFSLTKNKLKFNWENLTYELPLDIQ</sequence>
<accession>A0A3D9LA93</accession>
<dbReference type="EMBL" id="QREG01000002">
    <property type="protein sequence ID" value="REE02173.1"/>
    <property type="molecule type" value="Genomic_DNA"/>
</dbReference>
<name>A0A3D9LA93_MARFU</name>
<reference evidence="1 2" key="1">
    <citation type="submission" date="2018-07" db="EMBL/GenBank/DDBJ databases">
        <title>Genomic Encyclopedia of Type Strains, Phase IV (KMG-IV): sequencing the most valuable type-strain genomes for metagenomic binning, comparative biology and taxonomic classification.</title>
        <authorList>
            <person name="Goeker M."/>
        </authorList>
    </citation>
    <scope>NUCLEOTIDE SEQUENCE [LARGE SCALE GENOMIC DNA]</scope>
    <source>
        <strain evidence="1 2">DSM 4134</strain>
    </source>
</reference>
<dbReference type="AlphaFoldDB" id="A0A3D9LA93"/>
<dbReference type="OrthoDB" id="195456at2"/>
<comment type="caution">
    <text evidence="1">The sequence shown here is derived from an EMBL/GenBank/DDBJ whole genome shotgun (WGS) entry which is preliminary data.</text>
</comment>
<organism evidence="1 2">
    <name type="scientific">Marinoscillum furvescens DSM 4134</name>
    <dbReference type="NCBI Taxonomy" id="1122208"/>
    <lineage>
        <taxon>Bacteria</taxon>
        <taxon>Pseudomonadati</taxon>
        <taxon>Bacteroidota</taxon>
        <taxon>Cytophagia</taxon>
        <taxon>Cytophagales</taxon>
        <taxon>Reichenbachiellaceae</taxon>
        <taxon>Marinoscillum</taxon>
    </lineage>
</organism>
<protein>
    <recommendedName>
        <fullName evidence="3">DUF2911 family protein</fullName>
    </recommendedName>
</protein>
<keyword evidence="2" id="KW-1185">Reference proteome</keyword>
<evidence type="ECO:0000313" key="2">
    <source>
        <dbReference type="Proteomes" id="UP000256779"/>
    </source>
</evidence>
<dbReference type="Proteomes" id="UP000256779">
    <property type="component" value="Unassembled WGS sequence"/>
</dbReference>